<comment type="similarity">
    <text evidence="2">Belongs to the thioredoxin family. DsbE subfamily.</text>
</comment>
<keyword evidence="6" id="KW-0472">Membrane</keyword>
<keyword evidence="6" id="KW-1133">Transmembrane helix</keyword>
<dbReference type="PANTHER" id="PTHR42852:SF6">
    <property type="entry name" value="THIOL:DISULFIDE INTERCHANGE PROTEIN DSBE"/>
    <property type="match status" value="1"/>
</dbReference>
<reference evidence="8 9" key="1">
    <citation type="submission" date="2018-03" db="EMBL/GenBank/DDBJ databases">
        <title>Rhodobacter veldkampii.</title>
        <authorList>
            <person name="Meyer T.E."/>
            <person name="Miller S."/>
            <person name="Lodha T."/>
            <person name="Gandham S."/>
            <person name="Chintalapati S."/>
            <person name="Chintalapati V.R."/>
        </authorList>
    </citation>
    <scope>NUCLEOTIDE SEQUENCE [LARGE SCALE GENOMIC DNA]</scope>
    <source>
        <strain evidence="8 9">DSM 11550</strain>
    </source>
</reference>
<dbReference type="GO" id="GO:0017004">
    <property type="term" value="P:cytochrome complex assembly"/>
    <property type="evidence" value="ECO:0007669"/>
    <property type="project" value="UniProtKB-KW"/>
</dbReference>
<comment type="caution">
    <text evidence="8">The sequence shown here is derived from an EMBL/GenBank/DDBJ whole genome shotgun (WGS) entry which is preliminary data.</text>
</comment>
<evidence type="ECO:0000256" key="2">
    <source>
        <dbReference type="ARBA" id="ARBA00007758"/>
    </source>
</evidence>
<proteinExistence type="inferred from homology"/>
<evidence type="ECO:0000256" key="1">
    <source>
        <dbReference type="ARBA" id="ARBA00004196"/>
    </source>
</evidence>
<dbReference type="PANTHER" id="PTHR42852">
    <property type="entry name" value="THIOL:DISULFIDE INTERCHANGE PROTEIN DSBE"/>
    <property type="match status" value="1"/>
</dbReference>
<evidence type="ECO:0000256" key="3">
    <source>
        <dbReference type="ARBA" id="ARBA00022748"/>
    </source>
</evidence>
<dbReference type="EMBL" id="PZKF01000008">
    <property type="protein sequence ID" value="PTE18318.1"/>
    <property type="molecule type" value="Genomic_DNA"/>
</dbReference>
<dbReference type="InterPro" id="IPR017937">
    <property type="entry name" value="Thioredoxin_CS"/>
</dbReference>
<dbReference type="OrthoDB" id="9799347at2"/>
<organism evidence="8 9">
    <name type="scientific">Phaeovulum veldkampii DSM 11550</name>
    <dbReference type="NCBI Taxonomy" id="1185920"/>
    <lineage>
        <taxon>Bacteria</taxon>
        <taxon>Pseudomonadati</taxon>
        <taxon>Pseudomonadota</taxon>
        <taxon>Alphaproteobacteria</taxon>
        <taxon>Rhodobacterales</taxon>
        <taxon>Paracoccaceae</taxon>
        <taxon>Phaeovulum</taxon>
    </lineage>
</organism>
<evidence type="ECO:0000313" key="9">
    <source>
        <dbReference type="Proteomes" id="UP000241899"/>
    </source>
</evidence>
<dbReference type="SUPFAM" id="SSF52833">
    <property type="entry name" value="Thioredoxin-like"/>
    <property type="match status" value="1"/>
</dbReference>
<dbReference type="InterPro" id="IPR050553">
    <property type="entry name" value="Thioredoxin_ResA/DsbE_sf"/>
</dbReference>
<evidence type="ECO:0000256" key="5">
    <source>
        <dbReference type="ARBA" id="ARBA00023284"/>
    </source>
</evidence>
<dbReference type="InterPro" id="IPR036249">
    <property type="entry name" value="Thioredoxin-like_sf"/>
</dbReference>
<comment type="subcellular location">
    <subcellularLocation>
        <location evidence="1">Cell envelope</location>
    </subcellularLocation>
</comment>
<dbReference type="GO" id="GO:0015036">
    <property type="term" value="F:disulfide oxidoreductase activity"/>
    <property type="evidence" value="ECO:0007669"/>
    <property type="project" value="InterPro"/>
</dbReference>
<keyword evidence="9" id="KW-1185">Reference proteome</keyword>
<evidence type="ECO:0000313" key="8">
    <source>
        <dbReference type="EMBL" id="PTE18318.1"/>
    </source>
</evidence>
<evidence type="ECO:0000256" key="6">
    <source>
        <dbReference type="SAM" id="Phobius"/>
    </source>
</evidence>
<sequence length="178" mass="19049">MAKISPLMVLPPVLFAALAGMFVWGMNRDNPRQLPTALAEKTAPPLVLAALGAGPALTDAALRDGRVKLVNFWASWCAPCRIEHPYLTGLAAEGVPIYGINYKDKPENAAQFLADMGNPYAAIGADASGMDTAVNWGVYGVPETFVVDGDGRILFRFAGPVTPDVIEKHLRPFLTKAK</sequence>
<keyword evidence="4" id="KW-1015">Disulfide bond</keyword>
<protein>
    <submittedName>
        <fullName evidence="8">DsbE family thiol:disulfide interchange protein</fullName>
    </submittedName>
</protein>
<feature type="domain" description="Thioredoxin" evidence="7">
    <location>
        <begin position="37"/>
        <end position="175"/>
    </location>
</feature>
<dbReference type="AlphaFoldDB" id="A0A2T4JKB5"/>
<dbReference type="PROSITE" id="PS00194">
    <property type="entry name" value="THIOREDOXIN_1"/>
    <property type="match status" value="1"/>
</dbReference>
<keyword evidence="3" id="KW-0201">Cytochrome c-type biogenesis</keyword>
<keyword evidence="6" id="KW-0812">Transmembrane</keyword>
<feature type="transmembrane region" description="Helical" evidence="6">
    <location>
        <begin position="7"/>
        <end position="26"/>
    </location>
</feature>
<evidence type="ECO:0000259" key="7">
    <source>
        <dbReference type="PROSITE" id="PS51352"/>
    </source>
</evidence>
<dbReference type="GO" id="GO:0030288">
    <property type="term" value="C:outer membrane-bounded periplasmic space"/>
    <property type="evidence" value="ECO:0007669"/>
    <property type="project" value="InterPro"/>
</dbReference>
<dbReference type="InterPro" id="IPR013740">
    <property type="entry name" value="Redoxin"/>
</dbReference>
<accession>A0A2T4JKB5</accession>
<dbReference type="RefSeq" id="WP_107324280.1">
    <property type="nucleotide sequence ID" value="NZ_NHSP01000025.1"/>
</dbReference>
<dbReference type="InterPro" id="IPR013766">
    <property type="entry name" value="Thioredoxin_domain"/>
</dbReference>
<dbReference type="NCBIfam" id="TIGR00385">
    <property type="entry name" value="dsbE"/>
    <property type="match status" value="1"/>
</dbReference>
<dbReference type="CDD" id="cd03010">
    <property type="entry name" value="TlpA_like_DsbE"/>
    <property type="match status" value="1"/>
</dbReference>
<evidence type="ECO:0000256" key="4">
    <source>
        <dbReference type="ARBA" id="ARBA00023157"/>
    </source>
</evidence>
<dbReference type="Pfam" id="PF08534">
    <property type="entry name" value="Redoxin"/>
    <property type="match status" value="1"/>
</dbReference>
<dbReference type="Proteomes" id="UP000241899">
    <property type="component" value="Unassembled WGS sequence"/>
</dbReference>
<keyword evidence="5" id="KW-0676">Redox-active center</keyword>
<dbReference type="Gene3D" id="3.40.30.10">
    <property type="entry name" value="Glutaredoxin"/>
    <property type="match status" value="1"/>
</dbReference>
<name>A0A2T4JKB5_9RHOB</name>
<dbReference type="PROSITE" id="PS51352">
    <property type="entry name" value="THIOREDOXIN_2"/>
    <property type="match status" value="1"/>
</dbReference>
<dbReference type="InterPro" id="IPR004799">
    <property type="entry name" value="Periplasmic_diS_OxRdtase_DsbE"/>
</dbReference>
<gene>
    <name evidence="8" type="ORF">C5F46_05095</name>
</gene>